<sequence>MMKQLAQAKPHEAKSILICLDWCTLSWEYSRSARRYIASLIAFQVFTSAISSYFLLWGRSRIYETADIAPVYVRECIAEHERNLPWNERLSKWLLEFRQGKTIKSLKEGSVKLLNDKLDIDVTKSETKKTLA</sequence>
<dbReference type="AlphaFoldDB" id="A0AAD4N5G6"/>
<reference evidence="2" key="1">
    <citation type="submission" date="2022-01" db="EMBL/GenBank/DDBJ databases">
        <title>Genome Sequence Resource for Two Populations of Ditylenchus destructor, the Migratory Endoparasitic Phytonematode.</title>
        <authorList>
            <person name="Zhang H."/>
            <person name="Lin R."/>
            <person name="Xie B."/>
        </authorList>
    </citation>
    <scope>NUCLEOTIDE SEQUENCE</scope>
    <source>
        <strain evidence="2">BazhouSP</strain>
    </source>
</reference>
<accession>A0AAD4N5G6</accession>
<evidence type="ECO:0000313" key="3">
    <source>
        <dbReference type="Proteomes" id="UP001201812"/>
    </source>
</evidence>
<dbReference type="EMBL" id="JAKKPZ010000019">
    <property type="protein sequence ID" value="KAI1712193.1"/>
    <property type="molecule type" value="Genomic_DNA"/>
</dbReference>
<keyword evidence="1" id="KW-0472">Membrane</keyword>
<keyword evidence="3" id="KW-1185">Reference proteome</keyword>
<proteinExistence type="predicted"/>
<protein>
    <submittedName>
        <fullName evidence="2">Uncharacterized protein</fullName>
    </submittedName>
</protein>
<comment type="caution">
    <text evidence="2">The sequence shown here is derived from an EMBL/GenBank/DDBJ whole genome shotgun (WGS) entry which is preliminary data.</text>
</comment>
<feature type="transmembrane region" description="Helical" evidence="1">
    <location>
        <begin position="36"/>
        <end position="56"/>
    </location>
</feature>
<dbReference type="InterPro" id="IPR057591">
    <property type="entry name" value="TMEM126-like"/>
</dbReference>
<evidence type="ECO:0000256" key="1">
    <source>
        <dbReference type="SAM" id="Phobius"/>
    </source>
</evidence>
<evidence type="ECO:0000313" key="2">
    <source>
        <dbReference type="EMBL" id="KAI1712193.1"/>
    </source>
</evidence>
<dbReference type="Proteomes" id="UP001201812">
    <property type="component" value="Unassembled WGS sequence"/>
</dbReference>
<dbReference type="Pfam" id="PF23408">
    <property type="entry name" value="TMEM126_like"/>
    <property type="match status" value="1"/>
</dbReference>
<gene>
    <name evidence="2" type="ORF">DdX_09737</name>
</gene>
<keyword evidence="1" id="KW-0812">Transmembrane</keyword>
<organism evidence="2 3">
    <name type="scientific">Ditylenchus destructor</name>
    <dbReference type="NCBI Taxonomy" id="166010"/>
    <lineage>
        <taxon>Eukaryota</taxon>
        <taxon>Metazoa</taxon>
        <taxon>Ecdysozoa</taxon>
        <taxon>Nematoda</taxon>
        <taxon>Chromadorea</taxon>
        <taxon>Rhabditida</taxon>
        <taxon>Tylenchina</taxon>
        <taxon>Tylenchomorpha</taxon>
        <taxon>Sphaerularioidea</taxon>
        <taxon>Anguinidae</taxon>
        <taxon>Anguininae</taxon>
        <taxon>Ditylenchus</taxon>
    </lineage>
</organism>
<keyword evidence="1" id="KW-1133">Transmembrane helix</keyword>
<name>A0AAD4N5G6_9BILA</name>